<feature type="signal peptide" evidence="1">
    <location>
        <begin position="1"/>
        <end position="24"/>
    </location>
</feature>
<sequence length="320" mass="37193">MKQWKRVLIAGTLLGSTFTAGVFAEDVLQRVEAYLRPDFNIVVDGTPVKLDGPTLIYQDASYLPLKELGNLLGANILYKDVNKTIYINSRINPEQVVDEKDLTTDEFKFKNPYSIMVNYLGAEYPLLLTNAEDKNNISNRLLYYRLSDLRKMGIETGGMKKSKEMLTEELYVTETELKQFVKQMPTQTRSSSADRYVVAGELNTKKLDALQNYIKTTMNSQNKDNKDRDRGFKYTSKPIIVEKTENENEYQYIYYQTTYFDKYINNRYVRTKLTLTKRELDSDGYTINTHAMTDLNEQLDIKERRKTEEEAKKVLDPVMP</sequence>
<dbReference type="Proteomes" id="UP001300012">
    <property type="component" value="Unassembled WGS sequence"/>
</dbReference>
<organism evidence="3 4">
    <name type="scientific">Paenibacillus radicis</name>
    <name type="common">ex Xue et al. 2023</name>
    <dbReference type="NCBI Taxonomy" id="2972489"/>
    <lineage>
        <taxon>Bacteria</taxon>
        <taxon>Bacillati</taxon>
        <taxon>Bacillota</taxon>
        <taxon>Bacilli</taxon>
        <taxon>Bacillales</taxon>
        <taxon>Paenibacillaceae</taxon>
        <taxon>Paenibacillus</taxon>
    </lineage>
</organism>
<name>A0ABT1YK45_9BACL</name>
<protein>
    <recommendedName>
        <fullName evidence="2">Copper amine oxidase-like N-terminal domain-containing protein</fullName>
    </recommendedName>
</protein>
<gene>
    <name evidence="3" type="ORF">NV381_20480</name>
</gene>
<keyword evidence="4" id="KW-1185">Reference proteome</keyword>
<evidence type="ECO:0000313" key="4">
    <source>
        <dbReference type="Proteomes" id="UP001300012"/>
    </source>
</evidence>
<evidence type="ECO:0000259" key="2">
    <source>
        <dbReference type="Pfam" id="PF07833"/>
    </source>
</evidence>
<dbReference type="RefSeq" id="WP_258215139.1">
    <property type="nucleotide sequence ID" value="NZ_JANQBD010000015.1"/>
</dbReference>
<evidence type="ECO:0000313" key="3">
    <source>
        <dbReference type="EMBL" id="MCR8633563.1"/>
    </source>
</evidence>
<keyword evidence="1" id="KW-0732">Signal</keyword>
<dbReference type="InterPro" id="IPR012854">
    <property type="entry name" value="Cu_amine_oxidase-like_N"/>
</dbReference>
<comment type="caution">
    <text evidence="3">The sequence shown here is derived from an EMBL/GenBank/DDBJ whole genome shotgun (WGS) entry which is preliminary data.</text>
</comment>
<dbReference type="Pfam" id="PF07833">
    <property type="entry name" value="Cu_amine_oxidN1"/>
    <property type="match status" value="1"/>
</dbReference>
<proteinExistence type="predicted"/>
<feature type="chain" id="PRO_5045801041" description="Copper amine oxidase-like N-terminal domain-containing protein" evidence="1">
    <location>
        <begin position="25"/>
        <end position="320"/>
    </location>
</feature>
<evidence type="ECO:0000256" key="1">
    <source>
        <dbReference type="SAM" id="SignalP"/>
    </source>
</evidence>
<feature type="domain" description="Copper amine oxidase-like N-terminal" evidence="2">
    <location>
        <begin position="42"/>
        <end position="88"/>
    </location>
</feature>
<accession>A0ABT1YK45</accession>
<dbReference type="EMBL" id="JANQBD010000015">
    <property type="protein sequence ID" value="MCR8633563.1"/>
    <property type="molecule type" value="Genomic_DNA"/>
</dbReference>
<reference evidence="3 4" key="1">
    <citation type="submission" date="2022-08" db="EMBL/GenBank/DDBJ databases">
        <title>Paenibacillus endoradicis sp. nov., Paenibacillus radicibacter sp. nov and Paenibacillus pararadicis sp. nov., three cold-adapted plant growth-promoting bacteria isolated from root of Larix gmelinii in Great Khingan.</title>
        <authorList>
            <person name="Xue H."/>
        </authorList>
    </citation>
    <scope>NUCLEOTIDE SEQUENCE [LARGE SCALE GENOMIC DNA]</scope>
    <source>
        <strain evidence="3 4">N5-1-1-5</strain>
    </source>
</reference>